<evidence type="ECO:0000256" key="5">
    <source>
        <dbReference type="ARBA" id="ARBA00022692"/>
    </source>
</evidence>
<dbReference type="Proteomes" id="UP000887577">
    <property type="component" value="Unplaced"/>
</dbReference>
<evidence type="ECO:0000256" key="10">
    <source>
        <dbReference type="ARBA" id="ARBA00023180"/>
    </source>
</evidence>
<keyword evidence="12 13" id="KW-0407">Ion channel</keyword>
<dbReference type="PANTHER" id="PTHR11690">
    <property type="entry name" value="AMILORIDE-SENSITIVE SODIUM CHANNEL-RELATED"/>
    <property type="match status" value="1"/>
</dbReference>
<sequence length="227" mass="26012">MRFIKLEWQEATCPECNDIGYCNLPETNGSTELPCLCQKSNYCLLRPERLKRIWEIRGSEIPDEGSPFRADFLEQLQKLGYENMTDEVAITTKTKEKMILTMAGLPVHRRIALSYGKAEFIRMCSFNGQQCNIINDFKLHVDPAFGNCYTFNANRENPLIPSRAGPSYGLRLMVYINASDYLPTTESQGVRIAIHGQASNGFRIIFWAFNGMYDYGIAKIRFNISKY</sequence>
<dbReference type="PANTHER" id="PTHR11690:SF248">
    <property type="entry name" value="PICKPOCKET 17, ISOFORM A"/>
    <property type="match status" value="1"/>
</dbReference>
<keyword evidence="14" id="KW-1185">Reference proteome</keyword>
<dbReference type="GO" id="GO:0005886">
    <property type="term" value="C:plasma membrane"/>
    <property type="evidence" value="ECO:0007669"/>
    <property type="project" value="TreeGrafter"/>
</dbReference>
<keyword evidence="7" id="KW-0915">Sodium</keyword>
<comment type="subcellular location">
    <subcellularLocation>
        <location evidence="1">Membrane</location>
        <topology evidence="1">Multi-pass membrane protein</topology>
    </subcellularLocation>
</comment>
<dbReference type="WBParaSite" id="PSU_v2.g18905.t1">
    <property type="protein sequence ID" value="PSU_v2.g18905.t1"/>
    <property type="gene ID" value="PSU_v2.g18905"/>
</dbReference>
<reference evidence="15" key="1">
    <citation type="submission" date="2022-11" db="UniProtKB">
        <authorList>
            <consortium name="WormBaseParasite"/>
        </authorList>
    </citation>
    <scope>IDENTIFICATION</scope>
</reference>
<keyword evidence="5 13" id="KW-0812">Transmembrane</keyword>
<evidence type="ECO:0000256" key="8">
    <source>
        <dbReference type="ARBA" id="ARBA00023065"/>
    </source>
</evidence>
<evidence type="ECO:0000256" key="11">
    <source>
        <dbReference type="ARBA" id="ARBA00023201"/>
    </source>
</evidence>
<dbReference type="GO" id="GO:0015280">
    <property type="term" value="F:ligand-gated sodium channel activity"/>
    <property type="evidence" value="ECO:0007669"/>
    <property type="project" value="TreeGrafter"/>
</dbReference>
<protein>
    <submittedName>
        <fullName evidence="15">Uncharacterized protein</fullName>
    </submittedName>
</protein>
<evidence type="ECO:0000256" key="9">
    <source>
        <dbReference type="ARBA" id="ARBA00023136"/>
    </source>
</evidence>
<proteinExistence type="inferred from homology"/>
<evidence type="ECO:0000256" key="2">
    <source>
        <dbReference type="ARBA" id="ARBA00007193"/>
    </source>
</evidence>
<dbReference type="Gene3D" id="2.60.470.10">
    <property type="entry name" value="Acid-sensing ion channels like domains"/>
    <property type="match status" value="1"/>
</dbReference>
<evidence type="ECO:0000313" key="15">
    <source>
        <dbReference type="WBParaSite" id="PSU_v2.g18905.t1"/>
    </source>
</evidence>
<dbReference type="PRINTS" id="PR01078">
    <property type="entry name" value="AMINACHANNEL"/>
</dbReference>
<dbReference type="InterPro" id="IPR001873">
    <property type="entry name" value="ENaC"/>
</dbReference>
<keyword evidence="10" id="KW-0325">Glycoprotein</keyword>
<keyword evidence="4 13" id="KW-0894">Sodium channel</keyword>
<evidence type="ECO:0000256" key="13">
    <source>
        <dbReference type="RuleBase" id="RU000679"/>
    </source>
</evidence>
<dbReference type="Pfam" id="PF00858">
    <property type="entry name" value="ASC"/>
    <property type="match status" value="1"/>
</dbReference>
<evidence type="ECO:0000313" key="14">
    <source>
        <dbReference type="Proteomes" id="UP000887577"/>
    </source>
</evidence>
<evidence type="ECO:0000256" key="12">
    <source>
        <dbReference type="ARBA" id="ARBA00023303"/>
    </source>
</evidence>
<keyword evidence="6" id="KW-1133">Transmembrane helix</keyword>
<keyword evidence="8 13" id="KW-0406">Ion transport</keyword>
<evidence type="ECO:0000256" key="4">
    <source>
        <dbReference type="ARBA" id="ARBA00022461"/>
    </source>
</evidence>
<evidence type="ECO:0000256" key="6">
    <source>
        <dbReference type="ARBA" id="ARBA00022989"/>
    </source>
</evidence>
<dbReference type="AlphaFoldDB" id="A0A914YJ89"/>
<evidence type="ECO:0000256" key="7">
    <source>
        <dbReference type="ARBA" id="ARBA00023053"/>
    </source>
</evidence>
<accession>A0A914YJ89</accession>
<name>A0A914YJ89_9BILA</name>
<keyword evidence="11 13" id="KW-0739">Sodium transport</keyword>
<organism evidence="14 15">
    <name type="scientific">Panagrolaimus superbus</name>
    <dbReference type="NCBI Taxonomy" id="310955"/>
    <lineage>
        <taxon>Eukaryota</taxon>
        <taxon>Metazoa</taxon>
        <taxon>Ecdysozoa</taxon>
        <taxon>Nematoda</taxon>
        <taxon>Chromadorea</taxon>
        <taxon>Rhabditida</taxon>
        <taxon>Tylenchina</taxon>
        <taxon>Panagrolaimomorpha</taxon>
        <taxon>Panagrolaimoidea</taxon>
        <taxon>Panagrolaimidae</taxon>
        <taxon>Panagrolaimus</taxon>
    </lineage>
</organism>
<evidence type="ECO:0000256" key="1">
    <source>
        <dbReference type="ARBA" id="ARBA00004141"/>
    </source>
</evidence>
<keyword evidence="3 13" id="KW-0813">Transport</keyword>
<comment type="similarity">
    <text evidence="2 13">Belongs to the amiloride-sensitive sodium channel (TC 1.A.6) family.</text>
</comment>
<keyword evidence="9" id="KW-0472">Membrane</keyword>
<evidence type="ECO:0000256" key="3">
    <source>
        <dbReference type="ARBA" id="ARBA00022448"/>
    </source>
</evidence>